<feature type="non-terminal residue" evidence="2">
    <location>
        <position position="1"/>
    </location>
</feature>
<keyword evidence="1" id="KW-0812">Transmembrane</keyword>
<dbReference type="Proteomes" id="UP000023758">
    <property type="component" value="Unassembled WGS sequence"/>
</dbReference>
<keyword evidence="1" id="KW-0472">Membrane</keyword>
<accession>A0A022WEQ0</accession>
<feature type="transmembrane region" description="Helical" evidence="1">
    <location>
        <begin position="49"/>
        <end position="70"/>
    </location>
</feature>
<name>A0A022WEQ0_TRIRU</name>
<dbReference type="AlphaFoldDB" id="A0A022WEQ0"/>
<evidence type="ECO:0000313" key="2">
    <source>
        <dbReference type="EMBL" id="EZF56842.1"/>
    </source>
</evidence>
<dbReference type="HOGENOM" id="CLU_2139550_0_0_1"/>
<organism evidence="2">
    <name type="scientific">Trichophyton rubrum CBS 288.86</name>
    <dbReference type="NCBI Taxonomy" id="1215330"/>
    <lineage>
        <taxon>Eukaryota</taxon>
        <taxon>Fungi</taxon>
        <taxon>Dikarya</taxon>
        <taxon>Ascomycota</taxon>
        <taxon>Pezizomycotina</taxon>
        <taxon>Eurotiomycetes</taxon>
        <taxon>Eurotiomycetidae</taxon>
        <taxon>Onygenales</taxon>
        <taxon>Arthrodermataceae</taxon>
        <taxon>Trichophyton</taxon>
    </lineage>
</organism>
<reference evidence="2" key="1">
    <citation type="submission" date="2014-02" db="EMBL/GenBank/DDBJ databases">
        <title>The Genome Sequence of Trichophyton rubrum (morphotype fischeri) CBS 288.86.</title>
        <authorList>
            <consortium name="The Broad Institute Genomics Platform"/>
            <person name="Cuomo C.A."/>
            <person name="White T.C."/>
            <person name="Graser Y."/>
            <person name="Martinez-Rossi N."/>
            <person name="Heitman J."/>
            <person name="Young S.K."/>
            <person name="Zeng Q."/>
            <person name="Gargeya S."/>
            <person name="Abouelleil A."/>
            <person name="Alvarado L."/>
            <person name="Chapman S.B."/>
            <person name="Gainer-Dewar J."/>
            <person name="Goldberg J."/>
            <person name="Griggs A."/>
            <person name="Gujja S."/>
            <person name="Hansen M."/>
            <person name="Howarth C."/>
            <person name="Imamovic A."/>
            <person name="Larimer J."/>
            <person name="Martinez D."/>
            <person name="Murphy C."/>
            <person name="Pearson M.D."/>
            <person name="Persinoti G."/>
            <person name="Poon T."/>
            <person name="Priest M."/>
            <person name="Roberts A.D."/>
            <person name="Saif S."/>
            <person name="Shea T.D."/>
            <person name="Sykes S.N."/>
            <person name="Wortman J."/>
            <person name="Nusbaum C."/>
            <person name="Birren B."/>
        </authorList>
    </citation>
    <scope>NUCLEOTIDE SEQUENCE [LARGE SCALE GENOMIC DNA]</scope>
    <source>
        <strain evidence="2">CBS 288.86</strain>
    </source>
</reference>
<dbReference type="EMBL" id="KK207707">
    <property type="protein sequence ID" value="EZF56842.1"/>
    <property type="molecule type" value="Genomic_DNA"/>
</dbReference>
<sequence length="113" mass="13400">CVASGQLLSFFHPRGIHHFVLLLFKRLLIRLRLPLSFSCIYLSMTQGDLLILCFNSVFLGRVALISYPFWSIYLNKIQMHFVILLRSLKVTFFYSFRNLVSYAFIALFHLYHY</sequence>
<evidence type="ECO:0000256" key="1">
    <source>
        <dbReference type="SAM" id="Phobius"/>
    </source>
</evidence>
<gene>
    <name evidence="2" type="ORF">H103_00803</name>
</gene>
<protein>
    <submittedName>
        <fullName evidence="2">Uncharacterized protein</fullName>
    </submittedName>
</protein>
<keyword evidence="1" id="KW-1133">Transmembrane helix</keyword>
<feature type="transmembrane region" description="Helical" evidence="1">
    <location>
        <begin position="91"/>
        <end position="111"/>
    </location>
</feature>
<proteinExistence type="predicted"/>